<keyword evidence="2" id="KW-1185">Reference proteome</keyword>
<accession>A0A9P8PD19</accession>
<comment type="caution">
    <text evidence="1">The sequence shown here is derived from an EMBL/GenBank/DDBJ whole genome shotgun (WGS) entry which is preliminary data.</text>
</comment>
<organism evidence="1 2">
    <name type="scientific">Ogataea polymorpha</name>
    <dbReference type="NCBI Taxonomy" id="460523"/>
    <lineage>
        <taxon>Eukaryota</taxon>
        <taxon>Fungi</taxon>
        <taxon>Dikarya</taxon>
        <taxon>Ascomycota</taxon>
        <taxon>Saccharomycotina</taxon>
        <taxon>Pichiomycetes</taxon>
        <taxon>Pichiales</taxon>
        <taxon>Pichiaceae</taxon>
        <taxon>Ogataea</taxon>
    </lineage>
</organism>
<dbReference type="Proteomes" id="UP000788993">
    <property type="component" value="Unassembled WGS sequence"/>
</dbReference>
<proteinExistence type="predicted"/>
<sequence>MSDPGCGLDSNLGKHLTSNNNKICFLAIFWYRSADCFSIPIEKHSMVFRNGGSIDQERPFQDVQEGVELRRQFLHKLATRFDCVVVVLDRCVCEVFDRLNTIRLAAYHLDPDLIVWLCHWNFCVSQIAITGLCVLQIFWKINPKLHSFDIRTIWRIGHFRMADTFACCHKLQVTWVENTGRSRKIFVHKLPFHNKSDSFLATMRMVRESGVGTHIEMV</sequence>
<name>A0A9P8PD19_9ASCO</name>
<reference evidence="1" key="1">
    <citation type="journal article" date="2021" name="Open Biol.">
        <title>Shared evolutionary footprints suggest mitochondrial oxidative damage underlies multiple complex I losses in fungi.</title>
        <authorList>
            <person name="Schikora-Tamarit M.A."/>
            <person name="Marcet-Houben M."/>
            <person name="Nosek J."/>
            <person name="Gabaldon T."/>
        </authorList>
    </citation>
    <scope>NUCLEOTIDE SEQUENCE</scope>
    <source>
        <strain evidence="1">NCAIM Y.01608</strain>
    </source>
</reference>
<dbReference type="EMBL" id="JAEUBD010000983">
    <property type="protein sequence ID" value="KAH3669752.1"/>
    <property type="molecule type" value="Genomic_DNA"/>
</dbReference>
<evidence type="ECO:0000313" key="1">
    <source>
        <dbReference type="EMBL" id="KAH3669752.1"/>
    </source>
</evidence>
<evidence type="ECO:0000313" key="2">
    <source>
        <dbReference type="Proteomes" id="UP000788993"/>
    </source>
</evidence>
<gene>
    <name evidence="1" type="ORF">OGATHE_002564</name>
</gene>
<dbReference type="AlphaFoldDB" id="A0A9P8PD19"/>
<protein>
    <submittedName>
        <fullName evidence="1">Uncharacterized protein</fullName>
    </submittedName>
</protein>
<reference evidence="1" key="2">
    <citation type="submission" date="2021-01" db="EMBL/GenBank/DDBJ databases">
        <authorList>
            <person name="Schikora-Tamarit M.A."/>
        </authorList>
    </citation>
    <scope>NUCLEOTIDE SEQUENCE</scope>
    <source>
        <strain evidence="1">NCAIM Y.01608</strain>
    </source>
</reference>